<dbReference type="Gene3D" id="3.40.190.10">
    <property type="entry name" value="Periplasmic binding protein-like II"/>
    <property type="match status" value="2"/>
</dbReference>
<comment type="caution">
    <text evidence="6">The sequence shown here is derived from an EMBL/GenBank/DDBJ whole genome shotgun (WGS) entry which is preliminary data.</text>
</comment>
<dbReference type="eggNOG" id="COG0834">
    <property type="taxonomic scope" value="Bacteria"/>
</dbReference>
<dbReference type="PROSITE" id="PS01039">
    <property type="entry name" value="SBP_BACTERIAL_3"/>
    <property type="match status" value="1"/>
</dbReference>
<dbReference type="PATRIC" id="fig|742159.3.peg.2294"/>
<name>D4X3M4_9BURK</name>
<dbReference type="GO" id="GO:0006865">
    <property type="term" value="P:amino acid transport"/>
    <property type="evidence" value="ECO:0007669"/>
    <property type="project" value="TreeGrafter"/>
</dbReference>
<proteinExistence type="inferred from homology"/>
<dbReference type="EMBL" id="ADMS01000004">
    <property type="protein sequence ID" value="EFF78596.1"/>
    <property type="molecule type" value="Genomic_DNA"/>
</dbReference>
<dbReference type="SMART" id="SM00062">
    <property type="entry name" value="PBPb"/>
    <property type="match status" value="1"/>
</dbReference>
<dbReference type="PANTHER" id="PTHR30085">
    <property type="entry name" value="AMINO ACID ABC TRANSPORTER PERMEASE"/>
    <property type="match status" value="1"/>
</dbReference>
<comment type="similarity">
    <text evidence="1 4">Belongs to the bacterial solute-binding protein 3 family.</text>
</comment>
<evidence type="ECO:0000256" key="3">
    <source>
        <dbReference type="ARBA" id="ARBA00022729"/>
    </source>
</evidence>
<accession>D4X3M4</accession>
<dbReference type="InterPro" id="IPR051455">
    <property type="entry name" value="Bact_solute-bind_prot3"/>
</dbReference>
<sequence>MATIPRTSAYQPKEYLCAQRGDTMKALKHVAAGTALFLSSWAATAGVTFDSVKNKGFVQCGVSTGVAGFSVNDSKGGWIGLDVDLCRALAITMFGDPAKSKIMAVSAVQRFTALQSGEVDVLPRNTTLSLTRDTTLGLIGVGVNYYDSQGIMVNKSLNVKSAKELDGATVCVQPGTTTELNLADWFRSQNIVFKPVVVERLDEIIRAFAVGRCDAFTGDKSQLAAARSNLENPGQYDILPENFSKEPLGPMVRQGDEQWFNVVRWTMFAMLEAEEYGVTSKNVDEMLKSTNPNVQRLLGVTPGMGKNLGVDDKWAYNIIKHIGNYGESFEKNLGPSSPLKLSRGLNASYRDGGLMYGWPVR</sequence>
<dbReference type="SUPFAM" id="SSF53850">
    <property type="entry name" value="Periplasmic binding protein-like II"/>
    <property type="match status" value="1"/>
</dbReference>
<evidence type="ECO:0000256" key="1">
    <source>
        <dbReference type="ARBA" id="ARBA00010333"/>
    </source>
</evidence>
<protein>
    <submittedName>
        <fullName evidence="6">Lysine-arginine-ornithine-binding periplasmic protein</fullName>
    </submittedName>
</protein>
<dbReference type="InterPro" id="IPR001638">
    <property type="entry name" value="Solute-binding_3/MltF_N"/>
</dbReference>
<keyword evidence="3" id="KW-0732">Signal</keyword>
<evidence type="ECO:0000259" key="5">
    <source>
        <dbReference type="SMART" id="SM00062"/>
    </source>
</evidence>
<keyword evidence="2" id="KW-0813">Transport</keyword>
<dbReference type="InterPro" id="IPR018313">
    <property type="entry name" value="SBP_3_CS"/>
</dbReference>
<feature type="domain" description="Solute-binding protein family 3/N-terminal" evidence="5">
    <location>
        <begin position="57"/>
        <end position="286"/>
    </location>
</feature>
<dbReference type="Proteomes" id="UP000004510">
    <property type="component" value="Unassembled WGS sequence"/>
</dbReference>
<reference evidence="7" key="1">
    <citation type="submission" date="2010-03" db="EMBL/GenBank/DDBJ databases">
        <title>Complete sequence of Mobiluncus curtisii ATCC 43063.</title>
        <authorList>
            <person name="Muzny D."/>
            <person name="Qin X."/>
            <person name="Deng J."/>
            <person name="Jiang H."/>
            <person name="Liu Y."/>
            <person name="Qu J."/>
            <person name="Song X.-Z."/>
            <person name="Zhang L."/>
            <person name="Thornton R."/>
            <person name="Coyle M."/>
            <person name="Francisco L."/>
            <person name="Jackson L."/>
            <person name="Javaid M."/>
            <person name="Korchina V."/>
            <person name="Kovar C."/>
            <person name="Mata R."/>
            <person name="Mathew T."/>
            <person name="Ngo R."/>
            <person name="Nguyen L."/>
            <person name="Nguyen N."/>
            <person name="Okwuonu G."/>
            <person name="Ongeri F."/>
            <person name="Pham C."/>
            <person name="Simmons D."/>
            <person name="Wilczek-Boney K."/>
            <person name="Hale W."/>
            <person name="Jakkamsetti A."/>
            <person name="Pham P."/>
            <person name="Ruth R."/>
            <person name="San Lucas F."/>
            <person name="Warren J."/>
            <person name="Zhang J."/>
            <person name="Zhao Z."/>
            <person name="Zhou C."/>
            <person name="Zhu D."/>
            <person name="Lee S."/>
            <person name="Bess C."/>
            <person name="Blankenburg K."/>
            <person name="Forbes L."/>
            <person name="Fu Q."/>
            <person name="Gubbala S."/>
            <person name="Hirani K."/>
            <person name="Jayaseelan J.C."/>
            <person name="Lara F."/>
            <person name="Munidasa M."/>
            <person name="Palculict T."/>
            <person name="Patil S."/>
            <person name="Pu L.-L."/>
            <person name="Saada N."/>
            <person name="Tang L."/>
            <person name="Weissenberger G."/>
            <person name="Zhu Y."/>
            <person name="Hemphill L."/>
            <person name="Shang Y."/>
            <person name="Youmans B."/>
            <person name="Ayvaz T."/>
            <person name="Ross M."/>
            <person name="Santibanez J."/>
            <person name="Aqrawi P."/>
            <person name="Gross S."/>
            <person name="Joshi V."/>
            <person name="Fowler G."/>
            <person name="Nazareth L."/>
            <person name="Reid J."/>
            <person name="Worley K."/>
            <person name="Petrosino J."/>
            <person name="Highlander S."/>
            <person name="Gibbs R."/>
            <person name="Gibbs R."/>
        </authorList>
    </citation>
    <scope>NUCLEOTIDE SEQUENCE [LARGE SCALE GENOMIC DNA]</scope>
    <source>
        <strain evidence="7">ATCC 43553</strain>
    </source>
</reference>
<dbReference type="Pfam" id="PF00497">
    <property type="entry name" value="SBP_bac_3"/>
    <property type="match status" value="1"/>
</dbReference>
<dbReference type="HOGENOM" id="CLU_019602_3_2_4"/>
<dbReference type="AlphaFoldDB" id="D4X3M4"/>
<evidence type="ECO:0000313" key="7">
    <source>
        <dbReference type="Proteomes" id="UP000004510"/>
    </source>
</evidence>
<evidence type="ECO:0000313" key="6">
    <source>
        <dbReference type="EMBL" id="EFF78596.1"/>
    </source>
</evidence>
<evidence type="ECO:0000256" key="2">
    <source>
        <dbReference type="ARBA" id="ARBA00022448"/>
    </source>
</evidence>
<dbReference type="CDD" id="cd13692">
    <property type="entry name" value="PBP2_BztA"/>
    <property type="match status" value="1"/>
</dbReference>
<dbReference type="PANTHER" id="PTHR30085:SF7">
    <property type="entry name" value="AMINO-ACID ABC TRANSPORTER-BINDING PROTEIN YHDW-RELATED"/>
    <property type="match status" value="1"/>
</dbReference>
<gene>
    <name evidence="6" type="primary">aapJ</name>
    <name evidence="6" type="ORF">HMPREF0004_0071</name>
</gene>
<evidence type="ECO:0000256" key="4">
    <source>
        <dbReference type="RuleBase" id="RU003744"/>
    </source>
</evidence>
<organism evidence="6 7">
    <name type="scientific">Achromobacter piechaudii ATCC 43553</name>
    <dbReference type="NCBI Taxonomy" id="742159"/>
    <lineage>
        <taxon>Bacteria</taxon>
        <taxon>Pseudomonadati</taxon>
        <taxon>Pseudomonadota</taxon>
        <taxon>Betaproteobacteria</taxon>
        <taxon>Burkholderiales</taxon>
        <taxon>Alcaligenaceae</taxon>
        <taxon>Achromobacter</taxon>
    </lineage>
</organism>